<dbReference type="Proteomes" id="UP000034215">
    <property type="component" value="Unassembled WGS sequence"/>
</dbReference>
<organism evidence="2 3">
    <name type="scientific">Candidatus Woesebacteria bacterium GW2011_GWB1_40_12</name>
    <dbReference type="NCBI Taxonomy" id="1618576"/>
    <lineage>
        <taxon>Bacteria</taxon>
        <taxon>Candidatus Woeseibacteriota</taxon>
    </lineage>
</organism>
<proteinExistence type="predicted"/>
<feature type="transmembrane region" description="Helical" evidence="1">
    <location>
        <begin position="64"/>
        <end position="84"/>
    </location>
</feature>
<sequence length="241" mass="27274">MSNLSKKTLIHSAITAFALGLSYFIAKTPISEYSLQISGVIVALYMMVSFLIRKKFLNPTSRVVFDIFVFSFAVSLLLFTTGGFTSPIFFLTYFLLFGIALISAPATSIVAALVFAILFFLTPRADFWAEILQIVSLLAIAPISAMFGRQYIEILKNEQKIQVLKSVGQDFIEEIKSQEKEVNIWTDGDFRLKLVKIQKYLSELLKDPNLSTEKKGKINDLYEQIYELFLSGMKMKKEIGK</sequence>
<evidence type="ECO:0000256" key="1">
    <source>
        <dbReference type="SAM" id="Phobius"/>
    </source>
</evidence>
<feature type="transmembrane region" description="Helical" evidence="1">
    <location>
        <begin position="127"/>
        <end position="147"/>
    </location>
</feature>
<keyword evidence="1" id="KW-1133">Transmembrane helix</keyword>
<protein>
    <submittedName>
        <fullName evidence="2">Uncharacterized protein</fullName>
    </submittedName>
</protein>
<accession>A0A0G0R0M7</accession>
<keyword evidence="1" id="KW-0812">Transmembrane</keyword>
<gene>
    <name evidence="2" type="ORF">UT76_C0012G0016</name>
</gene>
<reference evidence="2 3" key="1">
    <citation type="journal article" date="2015" name="Nature">
        <title>rRNA introns, odd ribosomes, and small enigmatic genomes across a large radiation of phyla.</title>
        <authorList>
            <person name="Brown C.T."/>
            <person name="Hug L.A."/>
            <person name="Thomas B.C."/>
            <person name="Sharon I."/>
            <person name="Castelle C.J."/>
            <person name="Singh A."/>
            <person name="Wilkins M.J."/>
            <person name="Williams K.H."/>
            <person name="Banfield J.F."/>
        </authorList>
    </citation>
    <scope>NUCLEOTIDE SEQUENCE [LARGE SCALE GENOMIC DNA]</scope>
</reference>
<feature type="transmembrane region" description="Helical" evidence="1">
    <location>
        <begin position="9"/>
        <end position="27"/>
    </location>
</feature>
<feature type="transmembrane region" description="Helical" evidence="1">
    <location>
        <begin position="33"/>
        <end position="52"/>
    </location>
</feature>
<comment type="caution">
    <text evidence="2">The sequence shown here is derived from an EMBL/GenBank/DDBJ whole genome shotgun (WGS) entry which is preliminary data.</text>
</comment>
<dbReference type="EMBL" id="LBYA01000012">
    <property type="protein sequence ID" value="KKR43276.1"/>
    <property type="molecule type" value="Genomic_DNA"/>
</dbReference>
<keyword evidence="1" id="KW-0472">Membrane</keyword>
<feature type="transmembrane region" description="Helical" evidence="1">
    <location>
        <begin position="90"/>
        <end position="120"/>
    </location>
</feature>
<name>A0A0G0R0M7_9BACT</name>
<dbReference type="AlphaFoldDB" id="A0A0G0R0M7"/>
<evidence type="ECO:0000313" key="3">
    <source>
        <dbReference type="Proteomes" id="UP000034215"/>
    </source>
</evidence>
<evidence type="ECO:0000313" key="2">
    <source>
        <dbReference type="EMBL" id="KKR43276.1"/>
    </source>
</evidence>